<dbReference type="InterPro" id="IPR016024">
    <property type="entry name" value="ARM-type_fold"/>
</dbReference>
<keyword evidence="5" id="KW-1185">Reference proteome</keyword>
<dbReference type="AlphaFoldDB" id="A0A8C7HS56"/>
<dbReference type="GO" id="GO:0006606">
    <property type="term" value="P:protein import into nucleus"/>
    <property type="evidence" value="ECO:0007669"/>
    <property type="project" value="TreeGrafter"/>
</dbReference>
<reference evidence="4" key="2">
    <citation type="submission" date="2025-09" db="UniProtKB">
        <authorList>
            <consortium name="Ensembl"/>
        </authorList>
    </citation>
    <scope>IDENTIFICATION</scope>
</reference>
<dbReference type="Ensembl" id="ENSOKIT00005064950.1">
    <property type="protein sequence ID" value="ENSOKIP00005061119.1"/>
    <property type="gene ID" value="ENSOKIG00005026183.1"/>
</dbReference>
<dbReference type="PANTHER" id="PTHR13347">
    <property type="entry name" value="HEAT REPEAT-CONTAINING PROTEIN 3"/>
    <property type="match status" value="1"/>
</dbReference>
<dbReference type="GO" id="GO:0042273">
    <property type="term" value="P:ribosomal large subunit biogenesis"/>
    <property type="evidence" value="ECO:0007669"/>
    <property type="project" value="TreeGrafter"/>
</dbReference>
<dbReference type="SMART" id="SM00185">
    <property type="entry name" value="ARM"/>
    <property type="match status" value="4"/>
</dbReference>
<dbReference type="Pfam" id="PF25567">
    <property type="entry name" value="TPR_SYO1"/>
    <property type="match status" value="1"/>
</dbReference>
<dbReference type="PANTHER" id="PTHR13347:SF1">
    <property type="entry name" value="HEAT REPEAT-CONTAINING PROTEIN 3"/>
    <property type="match status" value="1"/>
</dbReference>
<gene>
    <name evidence="4" type="primary">HEATR3</name>
    <name evidence="4" type="synonym">heatr3</name>
</gene>
<dbReference type="CDD" id="cd13394">
    <property type="entry name" value="Syo1_like"/>
    <property type="match status" value="1"/>
</dbReference>
<comment type="similarity">
    <text evidence="1">Belongs to the nuclear import and ribosome assembly adapter family.</text>
</comment>
<reference evidence="4" key="1">
    <citation type="submission" date="2025-08" db="UniProtKB">
        <authorList>
            <consortium name="Ensembl"/>
        </authorList>
    </citation>
    <scope>IDENTIFICATION</scope>
</reference>
<evidence type="ECO:0000313" key="5">
    <source>
        <dbReference type="Proteomes" id="UP000694557"/>
    </source>
</evidence>
<proteinExistence type="inferred from homology"/>
<evidence type="ECO:0000256" key="1">
    <source>
        <dbReference type="ARBA" id="ARBA00049983"/>
    </source>
</evidence>
<dbReference type="InterPro" id="IPR011989">
    <property type="entry name" value="ARM-like"/>
</dbReference>
<dbReference type="Gene3D" id="1.25.10.10">
    <property type="entry name" value="Leucine-rich Repeat Variant"/>
    <property type="match status" value="1"/>
</dbReference>
<accession>A0A8C7HS56</accession>
<organism evidence="4 5">
    <name type="scientific">Oncorhynchus kisutch</name>
    <name type="common">Coho salmon</name>
    <name type="synonym">Salmo kisutch</name>
    <dbReference type="NCBI Taxonomy" id="8019"/>
    <lineage>
        <taxon>Eukaryota</taxon>
        <taxon>Metazoa</taxon>
        <taxon>Chordata</taxon>
        <taxon>Craniata</taxon>
        <taxon>Vertebrata</taxon>
        <taxon>Euteleostomi</taxon>
        <taxon>Actinopterygii</taxon>
        <taxon>Neopterygii</taxon>
        <taxon>Teleostei</taxon>
        <taxon>Protacanthopterygii</taxon>
        <taxon>Salmoniformes</taxon>
        <taxon>Salmonidae</taxon>
        <taxon>Salmoninae</taxon>
        <taxon>Oncorhynchus</taxon>
    </lineage>
</organism>
<evidence type="ECO:0000256" key="2">
    <source>
        <dbReference type="SAM" id="MobiDB-lite"/>
    </source>
</evidence>
<dbReference type="InterPro" id="IPR000225">
    <property type="entry name" value="Armadillo"/>
</dbReference>
<dbReference type="Proteomes" id="UP000694557">
    <property type="component" value="Unassembled WGS sequence"/>
</dbReference>
<dbReference type="SUPFAM" id="SSF48371">
    <property type="entry name" value="ARM repeat"/>
    <property type="match status" value="1"/>
</dbReference>
<dbReference type="GO" id="GO:0051082">
    <property type="term" value="F:unfolded protein binding"/>
    <property type="evidence" value="ECO:0007669"/>
    <property type="project" value="TreeGrafter"/>
</dbReference>
<sequence>MRNFNAEGLSVTAVKEVEEDHDEVCDGVDSPAGELLEKLQSPSADVREFACASISRLVQQSQTIPGFLQRDAVRRLGPLLLDRSLAVRETATGALRNLSACGGHEVCEDMVKQDVMTPLTALLRECCAGFETNDALSLKGQKNTVEDVANEAVNLLWNLCESSSQALSMFNKAGILDVILQCLERHTHNIKLALSAAHCLHTVTEDNAELLCSMNNAVLGTLESVLLSSQADMAHTLLRTLAAGSVWNLKSSLPTARQAQTLNALMATLSQCLELDAGTLIPQLRQAEVARSATASEAGNMEDHQAAAGNMAVEEMDEEEGVEPRTNGKATKIDKDFSDLLPRGKEELREATALLTAQQTSLEIIVNMCCSDDPSDDEWEEASSSDESEMCPDGLSEGNTSLLSPLCLSAEVHGALINHNIPEKELTKINFPPRMHRVQYRALTCLHNMLSTMDAESLGGAAALQAVAQHLSTLVFSAPDIPKEEEFLEAVTSAMRSLLQIIAYMKIPQCMTPQQLMSLSEAATCCDVVSVRVNALAILGITGSTLAKEKRTAETLQMIGSALLQVATKDANLVVCGEALDALFDVFADGDEAERAAENINLLSALKALQPVFKAKIRKEGKGKYSPEQLCVLDNIKVNLRRFIGYLETVVKK</sequence>
<dbReference type="InterPro" id="IPR057990">
    <property type="entry name" value="TPR_SYO1"/>
</dbReference>
<name>A0A8C7HS56_ONCKI</name>
<protein>
    <submittedName>
        <fullName evidence="4">HEAT repeat containing 3</fullName>
    </submittedName>
</protein>
<feature type="compositionally biased region" description="Acidic residues" evidence="2">
    <location>
        <begin position="374"/>
        <end position="390"/>
    </location>
</feature>
<dbReference type="GeneTree" id="ENSGT00390000012529"/>
<feature type="region of interest" description="Disordered" evidence="2">
    <location>
        <begin position="374"/>
        <end position="396"/>
    </location>
</feature>
<evidence type="ECO:0000313" key="4">
    <source>
        <dbReference type="Ensembl" id="ENSOKIP00005061119.1"/>
    </source>
</evidence>
<dbReference type="InterPro" id="IPR052616">
    <property type="entry name" value="SYO1-like"/>
</dbReference>
<feature type="domain" description="SYO1-like TPR repeats" evidence="3">
    <location>
        <begin position="433"/>
        <end position="649"/>
    </location>
</feature>
<evidence type="ECO:0000259" key="3">
    <source>
        <dbReference type="Pfam" id="PF25567"/>
    </source>
</evidence>